<dbReference type="RefSeq" id="WP_123286263.1">
    <property type="nucleotide sequence ID" value="NZ_JACIJB010000015.1"/>
</dbReference>
<protein>
    <submittedName>
        <fullName evidence="3">Uncharacterized protein</fullName>
    </submittedName>
</protein>
<feature type="region of interest" description="Disordered" evidence="1">
    <location>
        <begin position="1"/>
        <end position="40"/>
    </location>
</feature>
<sequence>MNTENRPPEEPTDVRPGEEPSDADARESDGPVVDAQRTKQGRSGLRIVVVLVVSITLILIIYAIMVMVMASQPGLDAVEDQAEGRPVPAELQPVPEASPGGSPAATPETDQAPAQ</sequence>
<keyword evidence="4" id="KW-1185">Reference proteome</keyword>
<proteinExistence type="predicted"/>
<evidence type="ECO:0000313" key="4">
    <source>
        <dbReference type="Proteomes" id="UP000548978"/>
    </source>
</evidence>
<dbReference type="EMBL" id="JACIJB010000015">
    <property type="protein sequence ID" value="MBB5661771.1"/>
    <property type="molecule type" value="Genomic_DNA"/>
</dbReference>
<dbReference type="AlphaFoldDB" id="A0A7W9A5H6"/>
<evidence type="ECO:0000313" key="3">
    <source>
        <dbReference type="EMBL" id="MBB5661771.1"/>
    </source>
</evidence>
<accession>A0A7W9A5H6</accession>
<comment type="caution">
    <text evidence="3">The sequence shown here is derived from an EMBL/GenBank/DDBJ whole genome shotgun (WGS) entry which is preliminary data.</text>
</comment>
<keyword evidence="2" id="KW-1133">Transmembrane helix</keyword>
<feature type="compositionally biased region" description="Basic and acidic residues" evidence="1">
    <location>
        <begin position="1"/>
        <end position="29"/>
    </location>
</feature>
<keyword evidence="2" id="KW-0812">Transmembrane</keyword>
<gene>
    <name evidence="3" type="ORF">FHS65_002541</name>
</gene>
<keyword evidence="2" id="KW-0472">Membrane</keyword>
<organism evidence="3 4">
    <name type="scientific">Brevundimonas halotolerans</name>
    <dbReference type="NCBI Taxonomy" id="69670"/>
    <lineage>
        <taxon>Bacteria</taxon>
        <taxon>Pseudomonadati</taxon>
        <taxon>Pseudomonadota</taxon>
        <taxon>Alphaproteobacteria</taxon>
        <taxon>Caulobacterales</taxon>
        <taxon>Caulobacteraceae</taxon>
        <taxon>Brevundimonas</taxon>
    </lineage>
</organism>
<dbReference type="Proteomes" id="UP000548978">
    <property type="component" value="Unassembled WGS sequence"/>
</dbReference>
<name>A0A7W9A5H6_9CAUL</name>
<feature type="region of interest" description="Disordered" evidence="1">
    <location>
        <begin position="79"/>
        <end position="115"/>
    </location>
</feature>
<reference evidence="3 4" key="1">
    <citation type="submission" date="2020-08" db="EMBL/GenBank/DDBJ databases">
        <title>Genomic Encyclopedia of Type Strains, Phase IV (KMG-IV): sequencing the most valuable type-strain genomes for metagenomic binning, comparative biology and taxonomic classification.</title>
        <authorList>
            <person name="Goeker M."/>
        </authorList>
    </citation>
    <scope>NUCLEOTIDE SEQUENCE [LARGE SCALE GENOMIC DNA]</scope>
    <source>
        <strain evidence="3 4">DSM 24448</strain>
    </source>
</reference>
<evidence type="ECO:0000256" key="1">
    <source>
        <dbReference type="SAM" id="MobiDB-lite"/>
    </source>
</evidence>
<feature type="transmembrane region" description="Helical" evidence="2">
    <location>
        <begin position="47"/>
        <end position="70"/>
    </location>
</feature>
<evidence type="ECO:0000256" key="2">
    <source>
        <dbReference type="SAM" id="Phobius"/>
    </source>
</evidence>